<dbReference type="Gene3D" id="2.60.40.3620">
    <property type="match status" value="1"/>
</dbReference>
<dbReference type="AlphaFoldDB" id="A0AAX1MZ46"/>
<keyword evidence="2" id="KW-0732">Signal</keyword>
<dbReference type="PANTHER" id="PTHR43651">
    <property type="entry name" value="1,4-ALPHA-GLUCAN-BRANCHING ENZYME"/>
    <property type="match status" value="1"/>
</dbReference>
<evidence type="ECO:0000256" key="1">
    <source>
        <dbReference type="ARBA" id="ARBA00023277"/>
    </source>
</evidence>
<dbReference type="RefSeq" id="WP_169666072.1">
    <property type="nucleotide sequence ID" value="NZ_CP076132.1"/>
</dbReference>
<keyword evidence="1" id="KW-0119">Carbohydrate metabolism</keyword>
<organism evidence="4 5">
    <name type="scientific">Flammeovirga yaeyamensis</name>
    <dbReference type="NCBI Taxonomy" id="367791"/>
    <lineage>
        <taxon>Bacteria</taxon>
        <taxon>Pseudomonadati</taxon>
        <taxon>Bacteroidota</taxon>
        <taxon>Cytophagia</taxon>
        <taxon>Cytophagales</taxon>
        <taxon>Flammeovirgaceae</taxon>
        <taxon>Flammeovirga</taxon>
    </lineage>
</organism>
<dbReference type="Pfam" id="PF18962">
    <property type="entry name" value="Por_Secre_tail"/>
    <property type="match status" value="1"/>
</dbReference>
<dbReference type="Proteomes" id="UP000678679">
    <property type="component" value="Chromosome 1"/>
</dbReference>
<evidence type="ECO:0000313" key="4">
    <source>
        <dbReference type="EMBL" id="QWG00598.1"/>
    </source>
</evidence>
<dbReference type="KEGG" id="fya:KMW28_13150"/>
<evidence type="ECO:0000256" key="2">
    <source>
        <dbReference type="SAM" id="SignalP"/>
    </source>
</evidence>
<dbReference type="SUPFAM" id="SSF51445">
    <property type="entry name" value="(Trans)glycosidases"/>
    <property type="match status" value="1"/>
</dbReference>
<dbReference type="SMART" id="SM00642">
    <property type="entry name" value="Aamy"/>
    <property type="match status" value="1"/>
</dbReference>
<dbReference type="GO" id="GO:0005975">
    <property type="term" value="P:carbohydrate metabolic process"/>
    <property type="evidence" value="ECO:0007669"/>
    <property type="project" value="InterPro"/>
</dbReference>
<keyword evidence="5" id="KW-1185">Reference proteome</keyword>
<dbReference type="Gene3D" id="3.20.20.80">
    <property type="entry name" value="Glycosidases"/>
    <property type="match status" value="1"/>
</dbReference>
<dbReference type="InterPro" id="IPR026444">
    <property type="entry name" value="Secre_tail"/>
</dbReference>
<dbReference type="InterPro" id="IPR017853">
    <property type="entry name" value="GH"/>
</dbReference>
<gene>
    <name evidence="4" type="ORF">KMW28_13150</name>
</gene>
<protein>
    <submittedName>
        <fullName evidence="4">T9SS type A sorting domain-containing protein</fullName>
    </submittedName>
</protein>
<dbReference type="EMBL" id="CP076132">
    <property type="protein sequence ID" value="QWG00598.1"/>
    <property type="molecule type" value="Genomic_DNA"/>
</dbReference>
<evidence type="ECO:0000259" key="3">
    <source>
        <dbReference type="SMART" id="SM00642"/>
    </source>
</evidence>
<name>A0AAX1MZ46_9BACT</name>
<dbReference type="InterPro" id="IPR014756">
    <property type="entry name" value="Ig_E-set"/>
</dbReference>
<evidence type="ECO:0000313" key="5">
    <source>
        <dbReference type="Proteomes" id="UP000678679"/>
    </source>
</evidence>
<dbReference type="SUPFAM" id="SSF81296">
    <property type="entry name" value="E set domains"/>
    <property type="match status" value="1"/>
</dbReference>
<feature type="signal peptide" evidence="2">
    <location>
        <begin position="1"/>
        <end position="25"/>
    </location>
</feature>
<feature type="domain" description="Glycosyl hydrolase family 13 catalytic" evidence="3">
    <location>
        <begin position="383"/>
        <end position="754"/>
    </location>
</feature>
<dbReference type="InterPro" id="IPR006047">
    <property type="entry name" value="GH13_cat_dom"/>
</dbReference>
<sequence length="1148" mass="128314">MKKIILRNTYFILALILTTLTTSRAQTITTSSEPIIVNQEVTFTADVTGNAQLEGLTEAWAWVWVPNTDFGAPTNVNPATSAQAAAKWTKKSGNIWEISFIPTEFIDAQPDEITSIGIIFKGADWGDGQTSDFTFEAAQDGALTVSVTNPEDGEIVDQYTTTQVALTTNMNSNIVLKANGNTVQTVTDGTSLTYNYYAGSSGVVDFEIIATADDQTVTRSLRLVIRPSSIQEAARPAEATQLGVNYGATSVTLVLQDPAKKKEFVYVIGDFNDWTPTSSSLMKVDKQDDANYWWITLDNLDPDTEYIYQYLINGSLIIADPYTEKVSDPDDQYIDDTRYPGLIDYPTGKTRFRASTFKINEEEYIWKTSDFTPTPIEDAVVYELLFRDFTEEATYEAAIAELDYIKNLGANVIHVMPVNEFEGNLSWGYNPNFYFAPDKYYGPKNKFKEFVDEAHARGLSVIIDLVLNHSYHSSPMVRMYNKGGDYDDPSADNPWFNETSNFTNPGLQWGADFNHESSYTKALVDSVNAHWMKYYHIDGYRFDFTKGFGNNPKTDGDEWGSAYDQDRIDLLLRMNTEIKKRNPNALVIFEHLADNSEEKVLAQAGISMWGNINHNFRDIVKGNNSDIAWQSPKERDMPVHGVMSYMESHDEERLIYDSETSGKVSQTYDLKKIENGIGRAKLASALFFLVPGPKLIWQFGERGYNVSINQSEYQGEVSDGNRTSEKPLIKEFDTQNDEVRDELYKVYAALLKLRNDYDLGSLADDKYSYDLRSDIKTISLEGATMKVKVVGNFTLNEEDYTYDYSSDDTNWYSYFENGESVPASGTMTLNPSEFVVLTNVQVTTPEAGLATGYQRIFEVTPYGFREQDEIKVYFNPEGTGKTFDGTVTLEAGLVMDEYGSGNITNVQTTPMTKEGNKYVATFTPKELFGLSDTDKPFEMSLKAVSGDVSEGPHFVSFEQNNAKLYLVGDVAGIAWDPSKSLEMTKDGEGGFYLDNINVVINQSFKFIDQQDWNGGQWGDAGDGKLQPASGEGGDIVVPQSGACIIRANINNLTYSISYDITSIEDNELSKSVIASPNPTSSEVTLTSTSLKGDVEWIVRDQSGRVLQLGTQLQVNGQFKKDLSMFPAGIYFVELFTSEGRVVKKVIRR</sequence>
<dbReference type="NCBIfam" id="TIGR04183">
    <property type="entry name" value="Por_Secre_tail"/>
    <property type="match status" value="1"/>
</dbReference>
<feature type="chain" id="PRO_5043387735" evidence="2">
    <location>
        <begin position="26"/>
        <end position="1148"/>
    </location>
</feature>
<proteinExistence type="predicted"/>
<reference evidence="4 5" key="1">
    <citation type="submission" date="2021-05" db="EMBL/GenBank/DDBJ databases">
        <title>Comparative genomic studies on the polysaccharide-degrading batcterial strains of the Flammeovirga genus.</title>
        <authorList>
            <person name="Zewei F."/>
            <person name="Zheng Z."/>
            <person name="Yu L."/>
            <person name="Ruyue G."/>
            <person name="Yanhong M."/>
            <person name="Yuanyuan C."/>
            <person name="Jingyan G."/>
            <person name="Wenjun H."/>
        </authorList>
    </citation>
    <scope>NUCLEOTIDE SEQUENCE [LARGE SCALE GENOMIC DNA]</scope>
    <source>
        <strain evidence="4 5">NBRC:100898</strain>
    </source>
</reference>
<dbReference type="Gene3D" id="2.60.40.10">
    <property type="entry name" value="Immunoglobulins"/>
    <property type="match status" value="1"/>
</dbReference>
<dbReference type="InterPro" id="IPR013783">
    <property type="entry name" value="Ig-like_fold"/>
</dbReference>
<dbReference type="CDD" id="cd11350">
    <property type="entry name" value="AmyAc_4"/>
    <property type="match status" value="1"/>
</dbReference>
<dbReference type="Pfam" id="PF00128">
    <property type="entry name" value="Alpha-amylase"/>
    <property type="match status" value="1"/>
</dbReference>
<accession>A0AAX1MZ46</accession>